<feature type="transmembrane region" description="Helical" evidence="2">
    <location>
        <begin position="62"/>
        <end position="82"/>
    </location>
</feature>
<dbReference type="InterPro" id="IPR021443">
    <property type="entry name" value="DUF3093"/>
</dbReference>
<dbReference type="EMBL" id="CP063189">
    <property type="protein sequence ID" value="WCZ32648.1"/>
    <property type="molecule type" value="Genomic_DNA"/>
</dbReference>
<keyword evidence="2" id="KW-1133">Transmembrane helix</keyword>
<evidence type="ECO:0000313" key="3">
    <source>
        <dbReference type="EMBL" id="WCZ32648.1"/>
    </source>
</evidence>
<proteinExistence type="predicted"/>
<keyword evidence="2" id="KW-0472">Membrane</keyword>
<keyword evidence="2" id="KW-0812">Transmembrane</keyword>
<reference evidence="3 4" key="1">
    <citation type="submission" date="2020-10" db="EMBL/GenBank/DDBJ databases">
        <title>Complete genome sequence of Corynebacterium massiliense DSM 45435, type strain of Corynebacterium massiliense.</title>
        <authorList>
            <person name="Busche T."/>
            <person name="Kalinowski J."/>
            <person name="Ruckert C."/>
        </authorList>
    </citation>
    <scope>NUCLEOTIDE SEQUENCE [LARGE SCALE GENOMIC DNA]</scope>
    <source>
        <strain evidence="3 4">DSM 45435</strain>
    </source>
</reference>
<keyword evidence="4" id="KW-1185">Reference proteome</keyword>
<evidence type="ECO:0000256" key="2">
    <source>
        <dbReference type="SAM" id="Phobius"/>
    </source>
</evidence>
<evidence type="ECO:0000256" key="1">
    <source>
        <dbReference type="SAM" id="MobiDB-lite"/>
    </source>
</evidence>
<accession>A0ABY7U7H2</accession>
<dbReference type="RefSeq" id="WP_022862122.1">
    <property type="nucleotide sequence ID" value="NZ_ATVG01000001.1"/>
</dbReference>
<dbReference type="Proteomes" id="UP001220064">
    <property type="component" value="Chromosome"/>
</dbReference>
<sequence>MAGQQHSAPQAEKPEPGAPSQEVAASRVIYRERQWVPWYFWVLGFAVAGITAATVGLNRPTIWFTATLVVLAVIVAWSLIAWSSTTVKVTEDPDGSRWLEVKGAQLPNDVMARSLAVPKSAKRNALGPQLDPAAFVVTHGWIDEHVMLVLDDPEDPTPYWLVCTSHPRRLLERFVPEQAEAATRGIRPQN</sequence>
<gene>
    <name evidence="3" type="ORF">CMASS_06070</name>
</gene>
<name>A0ABY7U7H2_9CORY</name>
<protein>
    <recommendedName>
        <fullName evidence="5">DUF3093 domain-containing protein</fullName>
    </recommendedName>
</protein>
<evidence type="ECO:0008006" key="5">
    <source>
        <dbReference type="Google" id="ProtNLM"/>
    </source>
</evidence>
<feature type="transmembrane region" description="Helical" evidence="2">
    <location>
        <begin position="36"/>
        <end position="56"/>
    </location>
</feature>
<dbReference type="Pfam" id="PF11292">
    <property type="entry name" value="DUF3093"/>
    <property type="match status" value="1"/>
</dbReference>
<feature type="region of interest" description="Disordered" evidence="1">
    <location>
        <begin position="1"/>
        <end position="20"/>
    </location>
</feature>
<evidence type="ECO:0000313" key="4">
    <source>
        <dbReference type="Proteomes" id="UP001220064"/>
    </source>
</evidence>
<organism evidence="3 4">
    <name type="scientific">Corynebacterium massiliense DSM 45435</name>
    <dbReference type="NCBI Taxonomy" id="1121364"/>
    <lineage>
        <taxon>Bacteria</taxon>
        <taxon>Bacillati</taxon>
        <taxon>Actinomycetota</taxon>
        <taxon>Actinomycetes</taxon>
        <taxon>Mycobacteriales</taxon>
        <taxon>Corynebacteriaceae</taxon>
        <taxon>Corynebacterium</taxon>
    </lineage>
</organism>